<sequence length="207" mass="22907">MARLHPVLTLPIYWSLVRRGRLRVSGEAIVEVKLDGYLAVVVDGRVYTGSGRRAPAWMLNALREAGADYGAASRGRVLFVEVYGSCATPGGYHRSDKLCYRAALVDVGRPPAHASGVEEAALLARTLSHVDRLGLAESYSFESPAHRVVVLEEAPEPWELREMLASYRSYEGYVLKLYAEHGHKLPPDYGVKLRGLLEVKVKHGIRL</sequence>
<dbReference type="Proteomes" id="UP000002593">
    <property type="component" value="Chromosome"/>
</dbReference>
<dbReference type="RefSeq" id="WP_011822661.1">
    <property type="nucleotide sequence ID" value="NC_008818.1"/>
</dbReference>
<dbReference type="KEGG" id="hbu:Hbut_1521"/>
<dbReference type="STRING" id="415426.Hbut_1521"/>
<dbReference type="eggNOG" id="arCOG12317">
    <property type="taxonomic scope" value="Archaea"/>
</dbReference>
<dbReference type="AlphaFoldDB" id="A2BMY2"/>
<evidence type="ECO:0000313" key="2">
    <source>
        <dbReference type="Proteomes" id="UP000002593"/>
    </source>
</evidence>
<dbReference type="HOGENOM" id="CLU_1493031_0_0_2"/>
<dbReference type="GeneID" id="4781867"/>
<organism evidence="1 2">
    <name type="scientific">Hyperthermus butylicus (strain DSM 5456 / JCM 9403 / PLM1-5)</name>
    <dbReference type="NCBI Taxonomy" id="415426"/>
    <lineage>
        <taxon>Archaea</taxon>
        <taxon>Thermoproteota</taxon>
        <taxon>Thermoprotei</taxon>
        <taxon>Desulfurococcales</taxon>
        <taxon>Pyrodictiaceae</taxon>
        <taxon>Hyperthermus</taxon>
    </lineage>
</organism>
<dbReference type="EMBL" id="CP000493">
    <property type="protein sequence ID" value="ABM81343.1"/>
    <property type="molecule type" value="Genomic_DNA"/>
</dbReference>
<gene>
    <name evidence="1" type="ordered locus">Hbut_1521</name>
</gene>
<dbReference type="EnsemblBacteria" id="ABM81343">
    <property type="protein sequence ID" value="ABM81343"/>
    <property type="gene ID" value="Hbut_1521"/>
</dbReference>
<dbReference type="OrthoDB" id="15286at2157"/>
<accession>A2BMY2</accession>
<reference evidence="1 2" key="1">
    <citation type="journal article" date="2007" name="Archaea">
        <title>The genome of Hyperthermus butylicus: a sulfur-reducing, peptide fermenting, neutrophilic Crenarchaeote growing up to 108 degrees C.</title>
        <authorList>
            <person name="Brugger K."/>
            <person name="Chen L."/>
            <person name="Stark M."/>
            <person name="Zibat A."/>
            <person name="Redder P."/>
            <person name="Ruepp A."/>
            <person name="Awayez M."/>
            <person name="She Q."/>
            <person name="Garrett R.A."/>
            <person name="Klenk H.P."/>
        </authorList>
    </citation>
    <scope>NUCLEOTIDE SEQUENCE [LARGE SCALE GENOMIC DNA]</scope>
    <source>
        <strain evidence="2">DSM 5456 / JCM 9403 / PLM1-5</strain>
    </source>
</reference>
<evidence type="ECO:0000313" key="1">
    <source>
        <dbReference type="EMBL" id="ABM81343.1"/>
    </source>
</evidence>
<protein>
    <submittedName>
        <fullName evidence="1">Uncharacterized protein</fullName>
    </submittedName>
</protein>
<keyword evidence="2" id="KW-1185">Reference proteome</keyword>
<name>A2BMY2_HYPBU</name>
<proteinExistence type="predicted"/>